<accession>A0A9D4J2C9</accession>
<organism evidence="2 3">
    <name type="scientific">Dreissena polymorpha</name>
    <name type="common">Zebra mussel</name>
    <name type="synonym">Mytilus polymorpha</name>
    <dbReference type="NCBI Taxonomy" id="45954"/>
    <lineage>
        <taxon>Eukaryota</taxon>
        <taxon>Metazoa</taxon>
        <taxon>Spiralia</taxon>
        <taxon>Lophotrochozoa</taxon>
        <taxon>Mollusca</taxon>
        <taxon>Bivalvia</taxon>
        <taxon>Autobranchia</taxon>
        <taxon>Heteroconchia</taxon>
        <taxon>Euheterodonta</taxon>
        <taxon>Imparidentia</taxon>
        <taxon>Neoheterodontei</taxon>
        <taxon>Myida</taxon>
        <taxon>Dreissenoidea</taxon>
        <taxon>Dreissenidae</taxon>
        <taxon>Dreissena</taxon>
    </lineage>
</organism>
<evidence type="ECO:0000259" key="1">
    <source>
        <dbReference type="Pfam" id="PF23220"/>
    </source>
</evidence>
<protein>
    <recommendedName>
        <fullName evidence="1">Pre-mRNA-splicing factor SYF1 central HAT repeats domain-containing protein</fullName>
    </recommendedName>
</protein>
<proteinExistence type="predicted"/>
<keyword evidence="3" id="KW-1185">Reference proteome</keyword>
<dbReference type="AlphaFoldDB" id="A0A9D4J2C9"/>
<comment type="caution">
    <text evidence="2">The sequence shown here is derived from an EMBL/GenBank/DDBJ whole genome shotgun (WGS) entry which is preliminary data.</text>
</comment>
<dbReference type="Proteomes" id="UP000828390">
    <property type="component" value="Unassembled WGS sequence"/>
</dbReference>
<reference evidence="2" key="1">
    <citation type="journal article" date="2019" name="bioRxiv">
        <title>The Genome of the Zebra Mussel, Dreissena polymorpha: A Resource for Invasive Species Research.</title>
        <authorList>
            <person name="McCartney M.A."/>
            <person name="Auch B."/>
            <person name="Kono T."/>
            <person name="Mallez S."/>
            <person name="Zhang Y."/>
            <person name="Obille A."/>
            <person name="Becker A."/>
            <person name="Abrahante J.E."/>
            <person name="Garbe J."/>
            <person name="Badalamenti J.P."/>
            <person name="Herman A."/>
            <person name="Mangelson H."/>
            <person name="Liachko I."/>
            <person name="Sullivan S."/>
            <person name="Sone E.D."/>
            <person name="Koren S."/>
            <person name="Silverstein K.A.T."/>
            <person name="Beckman K.B."/>
            <person name="Gohl D.M."/>
        </authorList>
    </citation>
    <scope>NUCLEOTIDE SEQUENCE</scope>
    <source>
        <strain evidence="2">Duluth1</strain>
        <tissue evidence="2">Whole animal</tissue>
    </source>
</reference>
<feature type="domain" description="Pre-mRNA-splicing factor SYF1 central HAT repeats" evidence="1">
    <location>
        <begin position="23"/>
        <end position="68"/>
    </location>
</feature>
<dbReference type="InterPro" id="IPR056350">
    <property type="entry name" value="HAT_Syf1_central"/>
</dbReference>
<dbReference type="EMBL" id="JAIWYP010000007">
    <property type="protein sequence ID" value="KAH3792952.1"/>
    <property type="molecule type" value="Genomic_DNA"/>
</dbReference>
<evidence type="ECO:0000313" key="2">
    <source>
        <dbReference type="EMBL" id="KAH3792952.1"/>
    </source>
</evidence>
<dbReference type="Pfam" id="PF23220">
    <property type="entry name" value="HAT_Syf1_M"/>
    <property type="match status" value="1"/>
</dbReference>
<name>A0A9D4J2C9_DREPO</name>
<evidence type="ECO:0000313" key="3">
    <source>
        <dbReference type="Proteomes" id="UP000828390"/>
    </source>
</evidence>
<sequence>MGKQVDATQGFIPLHHLAFCFVPQARDIYEESVQTVITVRDFTQVFDAYAQFEKNLISAKMESMEESGPTEDGEISTSVIFPHFWYGARALWIRKHFD</sequence>
<reference evidence="2" key="2">
    <citation type="submission" date="2020-11" db="EMBL/GenBank/DDBJ databases">
        <authorList>
            <person name="McCartney M.A."/>
            <person name="Auch B."/>
            <person name="Kono T."/>
            <person name="Mallez S."/>
            <person name="Becker A."/>
            <person name="Gohl D.M."/>
            <person name="Silverstein K.A.T."/>
            <person name="Koren S."/>
            <person name="Bechman K.B."/>
            <person name="Herman A."/>
            <person name="Abrahante J.E."/>
            <person name="Garbe J."/>
        </authorList>
    </citation>
    <scope>NUCLEOTIDE SEQUENCE</scope>
    <source>
        <strain evidence="2">Duluth1</strain>
        <tissue evidence="2">Whole animal</tissue>
    </source>
</reference>
<gene>
    <name evidence="2" type="ORF">DPMN_146454</name>
</gene>